<feature type="compositionally biased region" description="Low complexity" evidence="10">
    <location>
        <begin position="438"/>
        <end position="460"/>
    </location>
</feature>
<dbReference type="Gene3D" id="3.30.1520.10">
    <property type="entry name" value="Phox-like domain"/>
    <property type="match status" value="1"/>
</dbReference>
<evidence type="ECO:0000256" key="5">
    <source>
        <dbReference type="ARBA" id="ARBA00022927"/>
    </source>
</evidence>
<dbReference type="GO" id="GO:0035091">
    <property type="term" value="F:phosphatidylinositol binding"/>
    <property type="evidence" value="ECO:0007669"/>
    <property type="project" value="InterPro"/>
</dbReference>
<dbReference type="PANTHER" id="PTHR46979">
    <property type="entry name" value="SORTING NEXIN-41"/>
    <property type="match status" value="1"/>
</dbReference>
<feature type="domain" description="PX" evidence="11">
    <location>
        <begin position="124"/>
        <end position="246"/>
    </location>
</feature>
<evidence type="ECO:0000256" key="9">
    <source>
        <dbReference type="SAM" id="Coils"/>
    </source>
</evidence>
<keyword evidence="8" id="KW-0472">Membrane</keyword>
<keyword evidence="7" id="KW-0446">Lipid-binding</keyword>
<dbReference type="PANTHER" id="PTHR46979:SF2">
    <property type="entry name" value="SORTING NEXIN-41"/>
    <property type="match status" value="1"/>
</dbReference>
<dbReference type="Proteomes" id="UP001212841">
    <property type="component" value="Unassembled WGS sequence"/>
</dbReference>
<evidence type="ECO:0000256" key="2">
    <source>
        <dbReference type="ARBA" id="ARBA00010883"/>
    </source>
</evidence>
<evidence type="ECO:0000256" key="10">
    <source>
        <dbReference type="SAM" id="MobiDB-lite"/>
    </source>
</evidence>
<accession>A0AAD5S429</accession>
<feature type="compositionally biased region" description="Polar residues" evidence="10">
    <location>
        <begin position="15"/>
        <end position="34"/>
    </location>
</feature>
<comment type="similarity">
    <text evidence="2">Belongs to the sorting nexin family.</text>
</comment>
<dbReference type="GO" id="GO:0042147">
    <property type="term" value="P:retrograde transport, endosome to Golgi"/>
    <property type="evidence" value="ECO:0007669"/>
    <property type="project" value="InterPro"/>
</dbReference>
<dbReference type="SMART" id="SM00312">
    <property type="entry name" value="PX"/>
    <property type="match status" value="1"/>
</dbReference>
<dbReference type="GO" id="GO:0015031">
    <property type="term" value="P:protein transport"/>
    <property type="evidence" value="ECO:0007669"/>
    <property type="project" value="UniProtKB-KW"/>
</dbReference>
<evidence type="ECO:0000256" key="3">
    <source>
        <dbReference type="ARBA" id="ARBA00022448"/>
    </source>
</evidence>
<dbReference type="InterPro" id="IPR001683">
    <property type="entry name" value="PX_dom"/>
</dbReference>
<evidence type="ECO:0000313" key="13">
    <source>
        <dbReference type="Proteomes" id="UP001212841"/>
    </source>
</evidence>
<reference evidence="12" key="1">
    <citation type="submission" date="2020-05" db="EMBL/GenBank/DDBJ databases">
        <title>Phylogenomic resolution of chytrid fungi.</title>
        <authorList>
            <person name="Stajich J.E."/>
            <person name="Amses K."/>
            <person name="Simmons R."/>
            <person name="Seto K."/>
            <person name="Myers J."/>
            <person name="Bonds A."/>
            <person name="Quandt C.A."/>
            <person name="Barry K."/>
            <person name="Liu P."/>
            <person name="Grigoriev I."/>
            <person name="Longcore J.E."/>
            <person name="James T.Y."/>
        </authorList>
    </citation>
    <scope>NUCLEOTIDE SEQUENCE</scope>
    <source>
        <strain evidence="12">JEL0318</strain>
    </source>
</reference>
<evidence type="ECO:0000256" key="8">
    <source>
        <dbReference type="ARBA" id="ARBA00023136"/>
    </source>
</evidence>
<evidence type="ECO:0000256" key="4">
    <source>
        <dbReference type="ARBA" id="ARBA00022753"/>
    </source>
</evidence>
<name>A0AAD5S429_9FUNG</name>
<dbReference type="InterPro" id="IPR027267">
    <property type="entry name" value="AH/BAR_dom_sf"/>
</dbReference>
<proteinExistence type="inferred from homology"/>
<keyword evidence="6" id="KW-0072">Autophagy</keyword>
<evidence type="ECO:0000313" key="12">
    <source>
        <dbReference type="EMBL" id="KAJ3036833.1"/>
    </source>
</evidence>
<protein>
    <submittedName>
        <fullName evidence="12">Sorting nexin, cytoplasm-to-vacuole targeting pathway/endosomal sorting</fullName>
    </submittedName>
</protein>
<dbReference type="PROSITE" id="PS50195">
    <property type="entry name" value="PX"/>
    <property type="match status" value="1"/>
</dbReference>
<dbReference type="InterPro" id="IPR051079">
    <property type="entry name" value="Sorting_Nexin_Autophagy"/>
</dbReference>
<evidence type="ECO:0000256" key="6">
    <source>
        <dbReference type="ARBA" id="ARBA00023006"/>
    </source>
</evidence>
<dbReference type="CDD" id="cd06867">
    <property type="entry name" value="PX_SNX41_42"/>
    <property type="match status" value="1"/>
</dbReference>
<feature type="compositionally biased region" description="Basic residues" evidence="10">
    <location>
        <begin position="1"/>
        <end position="11"/>
    </location>
</feature>
<evidence type="ECO:0000259" key="11">
    <source>
        <dbReference type="PROSITE" id="PS50195"/>
    </source>
</evidence>
<dbReference type="Gene3D" id="1.20.1270.60">
    <property type="entry name" value="Arfaptin homology (AH) domain/BAR domain"/>
    <property type="match status" value="2"/>
</dbReference>
<dbReference type="EMBL" id="JADGJD010001897">
    <property type="protein sequence ID" value="KAJ3036833.1"/>
    <property type="molecule type" value="Genomic_DNA"/>
</dbReference>
<dbReference type="InterPro" id="IPR036871">
    <property type="entry name" value="PX_dom_sf"/>
</dbReference>
<organism evidence="12 13">
    <name type="scientific">Rhizophlyctis rosea</name>
    <dbReference type="NCBI Taxonomy" id="64517"/>
    <lineage>
        <taxon>Eukaryota</taxon>
        <taxon>Fungi</taxon>
        <taxon>Fungi incertae sedis</taxon>
        <taxon>Chytridiomycota</taxon>
        <taxon>Chytridiomycota incertae sedis</taxon>
        <taxon>Chytridiomycetes</taxon>
        <taxon>Rhizophlyctidales</taxon>
        <taxon>Rhizophlyctidaceae</taxon>
        <taxon>Rhizophlyctis</taxon>
    </lineage>
</organism>
<feature type="coiled-coil region" evidence="9">
    <location>
        <begin position="395"/>
        <end position="422"/>
    </location>
</feature>
<dbReference type="SUPFAM" id="SSF64268">
    <property type="entry name" value="PX domain"/>
    <property type="match status" value="1"/>
</dbReference>
<comment type="caution">
    <text evidence="12">The sequence shown here is derived from an EMBL/GenBank/DDBJ whole genome shotgun (WGS) entry which is preliminary data.</text>
</comment>
<comment type="subcellular location">
    <subcellularLocation>
        <location evidence="1">Endosome membrane</location>
        <topology evidence="1">Peripheral membrane protein</topology>
    </subcellularLocation>
</comment>
<dbReference type="GO" id="GO:0010008">
    <property type="term" value="C:endosome membrane"/>
    <property type="evidence" value="ECO:0007669"/>
    <property type="project" value="UniProtKB-SubCell"/>
</dbReference>
<keyword evidence="5" id="KW-0653">Protein transport</keyword>
<dbReference type="GO" id="GO:0006914">
    <property type="term" value="P:autophagy"/>
    <property type="evidence" value="ECO:0007669"/>
    <property type="project" value="UniProtKB-KW"/>
</dbReference>
<evidence type="ECO:0000256" key="7">
    <source>
        <dbReference type="ARBA" id="ARBA00023121"/>
    </source>
</evidence>
<dbReference type="InterPro" id="IPR044106">
    <property type="entry name" value="PX_Snx41/Atg20"/>
</dbReference>
<dbReference type="AlphaFoldDB" id="A0AAD5S429"/>
<evidence type="ECO:0000256" key="1">
    <source>
        <dbReference type="ARBA" id="ARBA00004481"/>
    </source>
</evidence>
<sequence>MPSRRRPRRSREHSNQTPEASITSTANMESSYLNSDEENSVDYSHHLPVPSQHDSDAADQSENSLVFSGLQGKVLEPRKKASRERNRAWGLENTTYCCGLDRAIHSIPSSAFNPPLDSKVSMQTPPVITISEAVKSQDMTGAYIAYVIHTELPEHQLSFEARHRYSEFDSLRKLLLGLHPTSVIPPIPEKHSVANYAAKPGKAKEDPTIIEKRKHMLQSFLNRVAAHPILNEEHVFHRFLEGEATWSDILSTSGLSVHMKKETTTAAEKGTLRHPDKHFIAAEDYTARFAAQTSQTLKVHKKIAKDISDAATCYSDLGAQYNGWSLTETPLSRAIEEVGGALDSTVTASNQMSAALEDRFADALQEYILFSKTVEKLLRWRHGKHVEFETVCDSLIEKQNKLSQLEASEAEAQRLAAVLNAEGALGSAPQPLPPPSTTNPTTTSSSASPYSSSNTSTTHPKPTGLLATLNSLIDNDPEQSRRNAISKTRDRIVGLQQQREQLQGQLVSANGEIQSHLDGFQMDKVKDLRNMLVGYAIAKREFHKKCVGVWREAKGRVEEIRT</sequence>
<gene>
    <name evidence="12" type="primary">ATG20</name>
    <name evidence="12" type="ORF">HK097_003693</name>
</gene>
<feature type="coiled-coil region" evidence="9">
    <location>
        <begin position="485"/>
        <end position="512"/>
    </location>
</feature>
<dbReference type="GO" id="GO:0005829">
    <property type="term" value="C:cytosol"/>
    <property type="evidence" value="ECO:0007669"/>
    <property type="project" value="GOC"/>
</dbReference>
<keyword evidence="13" id="KW-1185">Reference proteome</keyword>
<keyword evidence="3" id="KW-0813">Transport</keyword>
<keyword evidence="9" id="KW-0175">Coiled coil</keyword>
<dbReference type="Pfam" id="PF00787">
    <property type="entry name" value="PX"/>
    <property type="match status" value="1"/>
</dbReference>
<keyword evidence="4" id="KW-0967">Endosome</keyword>
<feature type="region of interest" description="Disordered" evidence="10">
    <location>
        <begin position="425"/>
        <end position="465"/>
    </location>
</feature>
<feature type="region of interest" description="Disordered" evidence="10">
    <location>
        <begin position="1"/>
        <end position="61"/>
    </location>
</feature>